<feature type="domain" description="Thiol:disulfide interchange protein DsbD N-terminal" evidence="10">
    <location>
        <begin position="54"/>
        <end position="165"/>
    </location>
</feature>
<dbReference type="Proteomes" id="UP000199518">
    <property type="component" value="Unassembled WGS sequence"/>
</dbReference>
<evidence type="ECO:0000256" key="4">
    <source>
        <dbReference type="ARBA" id="ARBA00022989"/>
    </source>
</evidence>
<evidence type="ECO:0000256" key="8">
    <source>
        <dbReference type="SAM" id="SignalP"/>
    </source>
</evidence>
<proteinExistence type="predicted"/>
<dbReference type="Pfam" id="PF13899">
    <property type="entry name" value="Thioredoxin_7"/>
    <property type="match status" value="1"/>
</dbReference>
<dbReference type="STRING" id="1576369.SAMN05421753_101349"/>
<keyword evidence="4 7" id="KW-1133">Transmembrane helix</keyword>
<organism evidence="11 12">
    <name type="scientific">Planctomicrobium piriforme</name>
    <dbReference type="NCBI Taxonomy" id="1576369"/>
    <lineage>
        <taxon>Bacteria</taxon>
        <taxon>Pseudomonadati</taxon>
        <taxon>Planctomycetota</taxon>
        <taxon>Planctomycetia</taxon>
        <taxon>Planctomycetales</taxon>
        <taxon>Planctomycetaceae</taxon>
        <taxon>Planctomicrobium</taxon>
    </lineage>
</organism>
<evidence type="ECO:0000256" key="1">
    <source>
        <dbReference type="ARBA" id="ARBA00004141"/>
    </source>
</evidence>
<dbReference type="SUPFAM" id="SSF52833">
    <property type="entry name" value="Thioredoxin-like"/>
    <property type="match status" value="1"/>
</dbReference>
<feature type="transmembrane region" description="Helical" evidence="7">
    <location>
        <begin position="678"/>
        <end position="697"/>
    </location>
</feature>
<dbReference type="GO" id="GO:0045454">
    <property type="term" value="P:cell redox homeostasis"/>
    <property type="evidence" value="ECO:0007669"/>
    <property type="project" value="TreeGrafter"/>
</dbReference>
<evidence type="ECO:0000256" key="2">
    <source>
        <dbReference type="ARBA" id="ARBA00022692"/>
    </source>
</evidence>
<dbReference type="Pfam" id="PF11412">
    <property type="entry name" value="DsbD_N"/>
    <property type="match status" value="2"/>
</dbReference>
<gene>
    <name evidence="11" type="ORF">SAMN05421753_101349</name>
</gene>
<feature type="transmembrane region" description="Helical" evidence="7">
    <location>
        <begin position="646"/>
        <end position="666"/>
    </location>
</feature>
<feature type="compositionally biased region" description="Basic and acidic residues" evidence="6">
    <location>
        <begin position="834"/>
        <end position="844"/>
    </location>
</feature>
<evidence type="ECO:0000259" key="10">
    <source>
        <dbReference type="Pfam" id="PF11412"/>
    </source>
</evidence>
<dbReference type="Gene3D" id="3.40.30.10">
    <property type="entry name" value="Glutaredoxin"/>
    <property type="match status" value="1"/>
</dbReference>
<dbReference type="EMBL" id="FOQD01000001">
    <property type="protein sequence ID" value="SFH59453.1"/>
    <property type="molecule type" value="Genomic_DNA"/>
</dbReference>
<dbReference type="PANTHER" id="PTHR32234">
    <property type="entry name" value="THIOL:DISULFIDE INTERCHANGE PROTEIN DSBD"/>
    <property type="match status" value="1"/>
</dbReference>
<keyword evidence="8" id="KW-0732">Signal</keyword>
<keyword evidence="3" id="KW-0201">Cytochrome c-type biogenesis</keyword>
<keyword evidence="5 7" id="KW-0472">Membrane</keyword>
<evidence type="ECO:0000259" key="9">
    <source>
        <dbReference type="Pfam" id="PF02683"/>
    </source>
</evidence>
<dbReference type="GO" id="GO:0017004">
    <property type="term" value="P:cytochrome complex assembly"/>
    <property type="evidence" value="ECO:0007669"/>
    <property type="project" value="UniProtKB-KW"/>
</dbReference>
<dbReference type="InterPro" id="IPR028250">
    <property type="entry name" value="DsbDN"/>
</dbReference>
<dbReference type="InterPro" id="IPR003834">
    <property type="entry name" value="Cyt_c_assmbl_TM_dom"/>
</dbReference>
<feature type="transmembrane region" description="Helical" evidence="7">
    <location>
        <begin position="508"/>
        <end position="528"/>
    </location>
</feature>
<keyword evidence="12" id="KW-1185">Reference proteome</keyword>
<keyword evidence="2 7" id="KW-0812">Transmembrane</keyword>
<sequence length="863" mass="92585">MRCVIASFLTLFLLAQTAGAQGLGGDLFQLEEPAAQGAAPKADVTATLIPTGQPGVVELQVKFVLPTGANTYSQDPNFPKPTKITLGSADWTPIDSAFTITPPPKKEHDENFDMVVEKVFGTVVFSRKYALPAGVDAKSATVSGKVNFLLCNKSLCSPQTAEFTANVAPVKTRQDQDVSQQAPAKTEPPVVAPAAAAPFRTAQIQWQSAPNVVAPSAVTSAPPLTNGYEITPQRKSRVGAGASDPIRLQFELSPAEAKPGEIVTVAITMTLSEGWSTYALTPADDTQVESPTVIKLTPTNLKAVGEMVSVPPPEVHTTKLQDEVHRSNAYEHLVTWKQAFEVVDAAPIGVTGTIRYQICESGKSCLAPTSVSFSLGSVQNAEQLVGATPIVTPYVNVKDDGGTTPPTTPAEVAEATNFNIETAGGDMTLAGAMFAAFFAGLIMNVLPCVLPVLAIKILSLVQQAGESRARTIALNFAYTAGVMAVFMVFALLSFGLGQSLSAVFQNTTFMIVMTCVVFTMGLSLFGVFELPVPGIIPSAGHHQEGYFGAFNTGIIATLLGTPCIGPFVAPVFTWSLSQPAAVVFAMFGLMGLGMASPFLLTGFFPALVNWVPRPGNWMVKFKQFTGFVLMGTVIWLLVSIEMEWRVPVLVLLLALGLFVWLCANLTSPADHLKKQLRGYAASFVAALPVFVFGLWMMQEFRPAGSSELQISKMPWQPFSEEQLVKLRTEGRPMLIDFTANWCVICKINEKIALDRDDTVNFVKENGFVPMLADFTKENPEILKYLRQFGQDSVPLTIIIPPGKDSKIIALRGQYTQSILLEKLQEAMGTTTAQDKPDTKTKESEAAATPKITPQPAAALGIAH</sequence>
<evidence type="ECO:0000313" key="12">
    <source>
        <dbReference type="Proteomes" id="UP000199518"/>
    </source>
</evidence>
<evidence type="ECO:0000256" key="3">
    <source>
        <dbReference type="ARBA" id="ARBA00022748"/>
    </source>
</evidence>
<dbReference type="CDD" id="cd02953">
    <property type="entry name" value="DsbDgamma"/>
    <property type="match status" value="1"/>
</dbReference>
<accession>A0A1I3BAX6</accession>
<feature type="transmembrane region" description="Helical" evidence="7">
    <location>
        <begin position="623"/>
        <end position="640"/>
    </location>
</feature>
<evidence type="ECO:0000256" key="6">
    <source>
        <dbReference type="SAM" id="MobiDB-lite"/>
    </source>
</evidence>
<evidence type="ECO:0000256" key="5">
    <source>
        <dbReference type="ARBA" id="ARBA00023136"/>
    </source>
</evidence>
<comment type="subcellular location">
    <subcellularLocation>
        <location evidence="1">Membrane</location>
        <topology evidence="1">Multi-pass membrane protein</topology>
    </subcellularLocation>
</comment>
<feature type="signal peptide" evidence="8">
    <location>
        <begin position="1"/>
        <end position="20"/>
    </location>
</feature>
<feature type="transmembrane region" description="Helical" evidence="7">
    <location>
        <begin position="581"/>
        <end position="611"/>
    </location>
</feature>
<feature type="chain" id="PRO_5011435726" evidence="8">
    <location>
        <begin position="21"/>
        <end position="863"/>
    </location>
</feature>
<evidence type="ECO:0000313" key="11">
    <source>
        <dbReference type="EMBL" id="SFH59453.1"/>
    </source>
</evidence>
<feature type="transmembrane region" description="Helical" evidence="7">
    <location>
        <begin position="549"/>
        <end position="569"/>
    </location>
</feature>
<feature type="domain" description="Thiol:disulfide interchange protein DsbD N-terminal" evidence="10">
    <location>
        <begin position="256"/>
        <end position="373"/>
    </location>
</feature>
<dbReference type="Pfam" id="PF02683">
    <property type="entry name" value="DsbD_TM"/>
    <property type="match status" value="1"/>
</dbReference>
<dbReference type="AlphaFoldDB" id="A0A1I3BAX6"/>
<name>A0A1I3BAX6_9PLAN</name>
<feature type="transmembrane region" description="Helical" evidence="7">
    <location>
        <begin position="476"/>
        <end position="496"/>
    </location>
</feature>
<dbReference type="InterPro" id="IPR036249">
    <property type="entry name" value="Thioredoxin-like_sf"/>
</dbReference>
<protein>
    <submittedName>
        <fullName evidence="11">Thiol:disulfide interchange protein</fullName>
    </submittedName>
</protein>
<reference evidence="12" key="1">
    <citation type="submission" date="2016-10" db="EMBL/GenBank/DDBJ databases">
        <authorList>
            <person name="Varghese N."/>
            <person name="Submissions S."/>
        </authorList>
    </citation>
    <scope>NUCLEOTIDE SEQUENCE [LARGE SCALE GENOMIC DNA]</scope>
    <source>
        <strain evidence="12">DSM 26348</strain>
    </source>
</reference>
<evidence type="ECO:0000256" key="7">
    <source>
        <dbReference type="SAM" id="Phobius"/>
    </source>
</evidence>
<dbReference type="PANTHER" id="PTHR32234:SF3">
    <property type="entry name" value="SUPPRESSION OF COPPER SENSITIVITY PROTEIN"/>
    <property type="match status" value="1"/>
</dbReference>
<feature type="transmembrane region" description="Helical" evidence="7">
    <location>
        <begin position="429"/>
        <end position="455"/>
    </location>
</feature>
<dbReference type="GO" id="GO:0016020">
    <property type="term" value="C:membrane"/>
    <property type="evidence" value="ECO:0007669"/>
    <property type="project" value="UniProtKB-SubCell"/>
</dbReference>
<dbReference type="RefSeq" id="WP_175516994.1">
    <property type="nucleotide sequence ID" value="NZ_FOQD01000001.1"/>
</dbReference>
<dbReference type="InterPro" id="IPR035671">
    <property type="entry name" value="DsbD_gamma"/>
</dbReference>
<dbReference type="GO" id="GO:0015035">
    <property type="term" value="F:protein-disulfide reductase activity"/>
    <property type="evidence" value="ECO:0007669"/>
    <property type="project" value="TreeGrafter"/>
</dbReference>
<feature type="region of interest" description="Disordered" evidence="6">
    <location>
        <begin position="829"/>
        <end position="863"/>
    </location>
</feature>
<feature type="domain" description="Cytochrome C biogenesis protein transmembrane" evidence="9">
    <location>
        <begin position="433"/>
        <end position="638"/>
    </location>
</feature>